<dbReference type="Gene3D" id="1.25.10.10">
    <property type="entry name" value="Leucine-rich Repeat Variant"/>
    <property type="match status" value="1"/>
</dbReference>
<evidence type="ECO:0008006" key="3">
    <source>
        <dbReference type="Google" id="ProtNLM"/>
    </source>
</evidence>
<reference evidence="1 2" key="1">
    <citation type="journal article" date="2019" name="Int. J. Syst. Evol. Microbiol.">
        <title>The Global Catalogue of Microorganisms (GCM) 10K type strain sequencing project: providing services to taxonomists for standard genome sequencing and annotation.</title>
        <authorList>
            <consortium name="The Broad Institute Genomics Platform"/>
            <consortium name="The Broad Institute Genome Sequencing Center for Infectious Disease"/>
            <person name="Wu L."/>
            <person name="Ma J."/>
        </authorList>
    </citation>
    <scope>NUCLEOTIDE SEQUENCE [LARGE SCALE GENOMIC DNA]</scope>
    <source>
        <strain evidence="1 2">JCM 3325</strain>
    </source>
</reference>
<comment type="caution">
    <text evidence="1">The sequence shown here is derived from an EMBL/GenBank/DDBJ whole genome shotgun (WGS) entry which is preliminary data.</text>
</comment>
<dbReference type="Proteomes" id="UP001501231">
    <property type="component" value="Unassembled WGS sequence"/>
</dbReference>
<proteinExistence type="predicted"/>
<dbReference type="EMBL" id="BAAARW010000012">
    <property type="protein sequence ID" value="GAA2420089.1"/>
    <property type="molecule type" value="Genomic_DNA"/>
</dbReference>
<name>A0ABN3J3I1_9ACTN</name>
<organism evidence="1 2">
    <name type="scientific">Actinomadura vinacea</name>
    <dbReference type="NCBI Taxonomy" id="115336"/>
    <lineage>
        <taxon>Bacteria</taxon>
        <taxon>Bacillati</taxon>
        <taxon>Actinomycetota</taxon>
        <taxon>Actinomycetes</taxon>
        <taxon>Streptosporangiales</taxon>
        <taxon>Thermomonosporaceae</taxon>
        <taxon>Actinomadura</taxon>
    </lineage>
</organism>
<dbReference type="RefSeq" id="WP_344589949.1">
    <property type="nucleotide sequence ID" value="NZ_BAAARW010000012.1"/>
</dbReference>
<accession>A0ABN3J3I1</accession>
<evidence type="ECO:0000313" key="2">
    <source>
        <dbReference type="Proteomes" id="UP001501231"/>
    </source>
</evidence>
<dbReference type="Pfam" id="PF13646">
    <property type="entry name" value="HEAT_2"/>
    <property type="match status" value="1"/>
</dbReference>
<gene>
    <name evidence="1" type="ORF">GCM10010191_34100</name>
</gene>
<evidence type="ECO:0000313" key="1">
    <source>
        <dbReference type="EMBL" id="GAA2420089.1"/>
    </source>
</evidence>
<dbReference type="SUPFAM" id="SSF48371">
    <property type="entry name" value="ARM repeat"/>
    <property type="match status" value="1"/>
</dbReference>
<dbReference type="InterPro" id="IPR016024">
    <property type="entry name" value="ARM-type_fold"/>
</dbReference>
<dbReference type="InterPro" id="IPR011989">
    <property type="entry name" value="ARM-like"/>
</dbReference>
<keyword evidence="2" id="KW-1185">Reference proteome</keyword>
<sequence>MTRSLLVELLGLLPAYDPWALRDDPDTDLERIRGLVGMLVRSTDRTLVPDLERELERCVDSGDDIGRDAIGEVLAGIAGLGALPALLRASARDLGDDQDWFQTIICEDLLRADPEGARPAVLELLDATDPALRATAFWALDHVLTDDDLPRILAAADDPDPTVRETARHLRDRLSKGR</sequence>
<protein>
    <recommendedName>
        <fullName evidence="3">HEAT repeat domain-containing protein</fullName>
    </recommendedName>
</protein>